<dbReference type="Proteomes" id="UP001054945">
    <property type="component" value="Unassembled WGS sequence"/>
</dbReference>
<protein>
    <submittedName>
        <fullName evidence="1">Uncharacterized protein</fullName>
    </submittedName>
</protein>
<comment type="caution">
    <text evidence="1">The sequence shown here is derived from an EMBL/GenBank/DDBJ whole genome shotgun (WGS) entry which is preliminary data.</text>
</comment>
<accession>A0AAV4WAK4</accession>
<organism evidence="1 2">
    <name type="scientific">Caerostris extrusa</name>
    <name type="common">Bark spider</name>
    <name type="synonym">Caerostris bankana</name>
    <dbReference type="NCBI Taxonomy" id="172846"/>
    <lineage>
        <taxon>Eukaryota</taxon>
        <taxon>Metazoa</taxon>
        <taxon>Ecdysozoa</taxon>
        <taxon>Arthropoda</taxon>
        <taxon>Chelicerata</taxon>
        <taxon>Arachnida</taxon>
        <taxon>Araneae</taxon>
        <taxon>Araneomorphae</taxon>
        <taxon>Entelegynae</taxon>
        <taxon>Araneoidea</taxon>
        <taxon>Araneidae</taxon>
        <taxon>Caerostris</taxon>
    </lineage>
</organism>
<keyword evidence="2" id="KW-1185">Reference proteome</keyword>
<reference evidence="1 2" key="1">
    <citation type="submission" date="2021-06" db="EMBL/GenBank/DDBJ databases">
        <title>Caerostris extrusa draft genome.</title>
        <authorList>
            <person name="Kono N."/>
            <person name="Arakawa K."/>
        </authorList>
    </citation>
    <scope>NUCLEOTIDE SEQUENCE [LARGE SCALE GENOMIC DNA]</scope>
</reference>
<sequence>MAFGLNVVLIRVRIREFWKEEFRLQKLSWKNLSLRFISWMFCALVKSMLMWEEKFENFLRHSPLFVCFSYSRNETDNSFDWFWRSNLNRKSCWMFCCFDKVSS</sequence>
<evidence type="ECO:0000313" key="2">
    <source>
        <dbReference type="Proteomes" id="UP001054945"/>
    </source>
</evidence>
<dbReference type="AlphaFoldDB" id="A0AAV4WAK4"/>
<name>A0AAV4WAK4_CAEEX</name>
<dbReference type="EMBL" id="BPLR01015866">
    <property type="protein sequence ID" value="GIY79273.1"/>
    <property type="molecule type" value="Genomic_DNA"/>
</dbReference>
<proteinExistence type="predicted"/>
<evidence type="ECO:0000313" key="1">
    <source>
        <dbReference type="EMBL" id="GIY79273.1"/>
    </source>
</evidence>
<gene>
    <name evidence="1" type="ORF">CEXT_395161</name>
</gene>